<keyword evidence="8" id="KW-1185">Reference proteome</keyword>
<dbReference type="Gene3D" id="3.60.21.10">
    <property type="match status" value="1"/>
</dbReference>
<dbReference type="GO" id="GO:0016787">
    <property type="term" value="F:hydrolase activity"/>
    <property type="evidence" value="ECO:0007669"/>
    <property type="project" value="InterPro"/>
</dbReference>
<dbReference type="EMBL" id="JAVRBK010000002">
    <property type="protein sequence ID" value="KAK5648333.1"/>
    <property type="molecule type" value="Genomic_DNA"/>
</dbReference>
<feature type="domain" description="Calcineurin-like phosphoesterase" evidence="6">
    <location>
        <begin position="73"/>
        <end position="256"/>
    </location>
</feature>
<proteinExistence type="predicted"/>
<keyword evidence="3 5" id="KW-1133">Transmembrane helix</keyword>
<dbReference type="GO" id="GO:0016020">
    <property type="term" value="C:membrane"/>
    <property type="evidence" value="ECO:0007669"/>
    <property type="project" value="UniProtKB-SubCell"/>
</dbReference>
<comment type="caution">
    <text evidence="7">The sequence shown here is derived from an EMBL/GenBank/DDBJ whole genome shotgun (WGS) entry which is preliminary data.</text>
</comment>
<dbReference type="PANTHER" id="PTHR13315:SF4">
    <property type="entry name" value="METALLOPHOSPHOESTERASE, ISOFORM E"/>
    <property type="match status" value="1"/>
</dbReference>
<feature type="transmembrane region" description="Helical" evidence="5">
    <location>
        <begin position="34"/>
        <end position="58"/>
    </location>
</feature>
<name>A0AAN7VPZ0_9COLE</name>
<dbReference type="AlphaFoldDB" id="A0AAN7VPZ0"/>
<dbReference type="InterPro" id="IPR029052">
    <property type="entry name" value="Metallo-depent_PP-like"/>
</dbReference>
<comment type="subcellular location">
    <subcellularLocation>
        <location evidence="1">Membrane</location>
        <topology evidence="1">Multi-pass membrane protein</topology>
    </subcellularLocation>
</comment>
<evidence type="ECO:0000256" key="4">
    <source>
        <dbReference type="ARBA" id="ARBA00023136"/>
    </source>
</evidence>
<evidence type="ECO:0000256" key="1">
    <source>
        <dbReference type="ARBA" id="ARBA00004141"/>
    </source>
</evidence>
<dbReference type="PANTHER" id="PTHR13315">
    <property type="entry name" value="METALLO PHOSPHOESTERASE RELATED"/>
    <property type="match status" value="1"/>
</dbReference>
<dbReference type="Pfam" id="PF00149">
    <property type="entry name" value="Metallophos"/>
    <property type="match status" value="1"/>
</dbReference>
<evidence type="ECO:0000259" key="6">
    <source>
        <dbReference type="Pfam" id="PF00149"/>
    </source>
</evidence>
<dbReference type="GO" id="GO:0005783">
    <property type="term" value="C:endoplasmic reticulum"/>
    <property type="evidence" value="ECO:0007669"/>
    <property type="project" value="TreeGrafter"/>
</dbReference>
<protein>
    <recommendedName>
        <fullName evidence="6">Calcineurin-like phosphoesterase domain-containing protein</fullName>
    </recommendedName>
</protein>
<accession>A0AAN7VPZ0</accession>
<dbReference type="InterPro" id="IPR004843">
    <property type="entry name" value="Calcineurin-like_PHP"/>
</dbReference>
<evidence type="ECO:0000256" key="3">
    <source>
        <dbReference type="ARBA" id="ARBA00022989"/>
    </source>
</evidence>
<dbReference type="InterPro" id="IPR033308">
    <property type="entry name" value="PGAP5/Cdc1/Ted1"/>
</dbReference>
<dbReference type="SUPFAM" id="SSF56300">
    <property type="entry name" value="Metallo-dependent phosphatases"/>
    <property type="match status" value="1"/>
</dbReference>
<feature type="transmembrane region" description="Helical" evidence="5">
    <location>
        <begin position="331"/>
        <end position="350"/>
    </location>
</feature>
<keyword evidence="4 5" id="KW-0472">Membrane</keyword>
<evidence type="ECO:0000256" key="5">
    <source>
        <dbReference type="SAM" id="Phobius"/>
    </source>
</evidence>
<evidence type="ECO:0000256" key="2">
    <source>
        <dbReference type="ARBA" id="ARBA00022692"/>
    </source>
</evidence>
<gene>
    <name evidence="7" type="ORF">RI129_003225</name>
</gene>
<dbReference type="GO" id="GO:0006506">
    <property type="term" value="P:GPI anchor biosynthetic process"/>
    <property type="evidence" value="ECO:0007669"/>
    <property type="project" value="InterPro"/>
</dbReference>
<organism evidence="7 8">
    <name type="scientific">Pyrocoelia pectoralis</name>
    <dbReference type="NCBI Taxonomy" id="417401"/>
    <lineage>
        <taxon>Eukaryota</taxon>
        <taxon>Metazoa</taxon>
        <taxon>Ecdysozoa</taxon>
        <taxon>Arthropoda</taxon>
        <taxon>Hexapoda</taxon>
        <taxon>Insecta</taxon>
        <taxon>Pterygota</taxon>
        <taxon>Neoptera</taxon>
        <taxon>Endopterygota</taxon>
        <taxon>Coleoptera</taxon>
        <taxon>Polyphaga</taxon>
        <taxon>Elateriformia</taxon>
        <taxon>Elateroidea</taxon>
        <taxon>Lampyridae</taxon>
        <taxon>Lampyrinae</taxon>
        <taxon>Pyrocoelia</taxon>
    </lineage>
</organism>
<evidence type="ECO:0000313" key="8">
    <source>
        <dbReference type="Proteomes" id="UP001329430"/>
    </source>
</evidence>
<dbReference type="Proteomes" id="UP001329430">
    <property type="component" value="Chromosome 2"/>
</dbReference>
<sequence length="363" mass="42677">MEIMVRLRTVLFLCFKNVFKHLFSKTNNRHPTIYFIYAIFLIIFIIEIVTYYCMVFFWHQIECHNRNECTKLLLVADPQLIGLHNEQIPQLTSIAIWDSDRYLSKTFWLAYKFVDPDVVIFLGDLLDEGSSANDKEFNLYVNRFYKIFQKQENTLHIWIAGDNDIGGEYPDYITYHKVDRFSKAFLQPNVITYNDVRFFKANTFQYKVPILPEFENITNFNIVLSHVPLLSSLSSFVDKVLDAVNPNLIFTAHTHKSMVLTSRRRLRQSRVINTINPDSKVQVYNLNSDNLYEIIVPTCSYRMGTLNIGYGFAVLERESVHYTVLWSPSRFLQLIIYGGFCVILILYSLLYNCRKRTTNYATN</sequence>
<evidence type="ECO:0000313" key="7">
    <source>
        <dbReference type="EMBL" id="KAK5648333.1"/>
    </source>
</evidence>
<keyword evidence="2 5" id="KW-0812">Transmembrane</keyword>
<reference evidence="7 8" key="1">
    <citation type="journal article" date="2024" name="Insects">
        <title>An Improved Chromosome-Level Genome Assembly of the Firefly Pyrocoelia pectoralis.</title>
        <authorList>
            <person name="Fu X."/>
            <person name="Meyer-Rochow V.B."/>
            <person name="Ballantyne L."/>
            <person name="Zhu X."/>
        </authorList>
    </citation>
    <scope>NUCLEOTIDE SEQUENCE [LARGE SCALE GENOMIC DNA]</scope>
    <source>
        <strain evidence="7">XCY_ONT2</strain>
    </source>
</reference>